<proteinExistence type="predicted"/>
<keyword evidence="1" id="KW-0812">Transmembrane</keyword>
<evidence type="ECO:0000313" key="3">
    <source>
        <dbReference type="Proteomes" id="UP001620645"/>
    </source>
</evidence>
<evidence type="ECO:0000256" key="1">
    <source>
        <dbReference type="SAM" id="Phobius"/>
    </source>
</evidence>
<dbReference type="AlphaFoldDB" id="A0ABD2JN95"/>
<evidence type="ECO:0000313" key="2">
    <source>
        <dbReference type="EMBL" id="KAL3091898.1"/>
    </source>
</evidence>
<keyword evidence="1" id="KW-1133">Transmembrane helix</keyword>
<keyword evidence="3" id="KW-1185">Reference proteome</keyword>
<reference evidence="2 3" key="1">
    <citation type="submission" date="2024-10" db="EMBL/GenBank/DDBJ databases">
        <authorList>
            <person name="Kim D."/>
        </authorList>
    </citation>
    <scope>NUCLEOTIDE SEQUENCE [LARGE SCALE GENOMIC DNA]</scope>
    <source>
        <strain evidence="2">Taebaek</strain>
    </source>
</reference>
<sequence length="161" mass="18253">MLHSIGHNAEELNAFATSVWPLMLAMNASDGIGKCISNFRSLFNFCAVPLAILRQSRRLFPQFAHDQFANYADSNFLIEELKTDLSSEQSIPFFTQILWVFSKFPQNRATLLFLSATIAVSFIIWLRSFEYDAANGGQFELVNSCTRERLAGRRIGKDANF</sequence>
<protein>
    <submittedName>
        <fullName evidence="2">Uncharacterized protein</fullName>
    </submittedName>
</protein>
<comment type="caution">
    <text evidence="2">The sequence shown here is derived from an EMBL/GenBank/DDBJ whole genome shotgun (WGS) entry which is preliminary data.</text>
</comment>
<name>A0ABD2JN95_HETSC</name>
<accession>A0ABD2JN95</accession>
<feature type="transmembrane region" description="Helical" evidence="1">
    <location>
        <begin position="109"/>
        <end position="126"/>
    </location>
</feature>
<dbReference type="EMBL" id="JBICCN010000122">
    <property type="protein sequence ID" value="KAL3091898.1"/>
    <property type="molecule type" value="Genomic_DNA"/>
</dbReference>
<dbReference type="Proteomes" id="UP001620645">
    <property type="component" value="Unassembled WGS sequence"/>
</dbReference>
<keyword evidence="1" id="KW-0472">Membrane</keyword>
<organism evidence="2 3">
    <name type="scientific">Heterodera schachtii</name>
    <name type="common">Sugarbeet cyst nematode worm</name>
    <name type="synonym">Tylenchus schachtii</name>
    <dbReference type="NCBI Taxonomy" id="97005"/>
    <lineage>
        <taxon>Eukaryota</taxon>
        <taxon>Metazoa</taxon>
        <taxon>Ecdysozoa</taxon>
        <taxon>Nematoda</taxon>
        <taxon>Chromadorea</taxon>
        <taxon>Rhabditida</taxon>
        <taxon>Tylenchina</taxon>
        <taxon>Tylenchomorpha</taxon>
        <taxon>Tylenchoidea</taxon>
        <taxon>Heteroderidae</taxon>
        <taxon>Heteroderinae</taxon>
        <taxon>Heterodera</taxon>
    </lineage>
</organism>
<gene>
    <name evidence="2" type="ORF">niasHS_005526</name>
</gene>